<dbReference type="InterPro" id="IPR029063">
    <property type="entry name" value="SAM-dependent_MTases_sf"/>
</dbReference>
<evidence type="ECO:0000313" key="1">
    <source>
        <dbReference type="EMBL" id="GAA3579389.1"/>
    </source>
</evidence>
<gene>
    <name evidence="1" type="ORF">GCM10022395_30070</name>
</gene>
<keyword evidence="2" id="KW-1185">Reference proteome</keyword>
<comment type="caution">
    <text evidence="1">The sequence shown here is derived from an EMBL/GenBank/DDBJ whole genome shotgun (WGS) entry which is preliminary data.</text>
</comment>
<name>A0ABP6YAJ4_9FLAO</name>
<organism evidence="1 2">
    <name type="scientific">Snuella lapsa</name>
    <dbReference type="NCBI Taxonomy" id="870481"/>
    <lineage>
        <taxon>Bacteria</taxon>
        <taxon>Pseudomonadati</taxon>
        <taxon>Bacteroidota</taxon>
        <taxon>Flavobacteriia</taxon>
        <taxon>Flavobacteriales</taxon>
        <taxon>Flavobacteriaceae</taxon>
        <taxon>Snuella</taxon>
    </lineage>
</organism>
<reference evidence="2" key="1">
    <citation type="journal article" date="2019" name="Int. J. Syst. Evol. Microbiol.">
        <title>The Global Catalogue of Microorganisms (GCM) 10K type strain sequencing project: providing services to taxonomists for standard genome sequencing and annotation.</title>
        <authorList>
            <consortium name="The Broad Institute Genomics Platform"/>
            <consortium name="The Broad Institute Genome Sequencing Center for Infectious Disease"/>
            <person name="Wu L."/>
            <person name="Ma J."/>
        </authorList>
    </citation>
    <scope>NUCLEOTIDE SEQUENCE [LARGE SCALE GENOMIC DNA]</scope>
    <source>
        <strain evidence="2">JCM 17111</strain>
    </source>
</reference>
<proteinExistence type="predicted"/>
<dbReference type="RefSeq" id="WP_345007192.1">
    <property type="nucleotide sequence ID" value="NZ_BAABCY010000079.1"/>
</dbReference>
<dbReference type="SUPFAM" id="SSF53335">
    <property type="entry name" value="S-adenosyl-L-methionine-dependent methyltransferases"/>
    <property type="match status" value="1"/>
</dbReference>
<protein>
    <submittedName>
        <fullName evidence="1">Uncharacterized protein</fullName>
    </submittedName>
</protein>
<accession>A0ABP6YAJ4</accession>
<evidence type="ECO:0000313" key="2">
    <source>
        <dbReference type="Proteomes" id="UP001500954"/>
    </source>
</evidence>
<dbReference type="Proteomes" id="UP001500954">
    <property type="component" value="Unassembled WGS sequence"/>
</dbReference>
<dbReference type="EMBL" id="BAABCY010000079">
    <property type="protein sequence ID" value="GAA3579389.1"/>
    <property type="molecule type" value="Genomic_DNA"/>
</dbReference>
<sequence>MSSSPKELGEKYGFESPFEPDSLAKKALSYLKNGSKHLLDIGCGEGADSVFFPKMDFKLMP</sequence>